<dbReference type="EMBL" id="JADQAZ010000004">
    <property type="protein sequence ID" value="MBT0959465.1"/>
    <property type="molecule type" value="Genomic_DNA"/>
</dbReference>
<dbReference type="AlphaFoldDB" id="A0AAP2CTJ3"/>
<reference evidence="1 2" key="1">
    <citation type="journal article" date="2021" name="Arch. Microbiol.">
        <title>Harenicola maris gen. nov., sp. nov. isolated from the Sea of Japan shallow sediments.</title>
        <authorList>
            <person name="Romanenko L.A."/>
            <person name="Kurilenko V.V."/>
            <person name="Chernysheva N.Y."/>
            <person name="Tekutyeva L.A."/>
            <person name="Velansky P.V."/>
            <person name="Svetashev V.I."/>
            <person name="Isaeva M.P."/>
        </authorList>
    </citation>
    <scope>NUCLEOTIDE SEQUENCE [LARGE SCALE GENOMIC DNA]</scope>
    <source>
        <strain evidence="1 2">KMM 3653</strain>
    </source>
</reference>
<evidence type="ECO:0000313" key="2">
    <source>
        <dbReference type="Proteomes" id="UP001315686"/>
    </source>
</evidence>
<accession>A0AAP2CTJ3</accession>
<comment type="caution">
    <text evidence="1">The sequence shown here is derived from an EMBL/GenBank/DDBJ whole genome shotgun (WGS) entry which is preliminary data.</text>
</comment>
<protein>
    <submittedName>
        <fullName evidence="1">Riboflavin synthase subunit beta</fullName>
    </submittedName>
</protein>
<dbReference type="Pfam" id="PF11316">
    <property type="entry name" value="Rhamno_transf"/>
    <property type="match status" value="1"/>
</dbReference>
<keyword evidence="2" id="KW-1185">Reference proteome</keyword>
<sequence>MGRGFKWHIRKAVTIVQVLGICRFSYPCYGGFRREHATIEDRINFLYGAERLEERFRYFETFTLPGLRYQTDEDFTFLVLTGNQMPKPYRERLHDMLATLPQARLLEYEPMNHREAVKKAIQEHITIEQGAVAQFRLDDDDGVSYRFVQRLREAWEDGRKIMQRENRFAVDFNQGYKVCIRDGALCAAPVKAPYWTPALAIYLRPRAPRTVIHFRHDIVHTQMTTLTYTGEDMFVRGINATNGTPFTKAFKEEMVPLDTETRKALSKSFGIDEDVLEKFRQSEAGARAS</sequence>
<dbReference type="RefSeq" id="WP_327795698.1">
    <property type="nucleotide sequence ID" value="NZ_JADQAZ010000004.1"/>
</dbReference>
<evidence type="ECO:0000313" key="1">
    <source>
        <dbReference type="EMBL" id="MBT0959465.1"/>
    </source>
</evidence>
<organism evidence="1 2">
    <name type="scientific">Harenicola maris</name>
    <dbReference type="NCBI Taxonomy" id="2841044"/>
    <lineage>
        <taxon>Bacteria</taxon>
        <taxon>Pseudomonadati</taxon>
        <taxon>Pseudomonadota</taxon>
        <taxon>Alphaproteobacteria</taxon>
        <taxon>Rhodobacterales</taxon>
        <taxon>Paracoccaceae</taxon>
        <taxon>Harenicola</taxon>
    </lineage>
</organism>
<dbReference type="Proteomes" id="UP001315686">
    <property type="component" value="Unassembled WGS sequence"/>
</dbReference>
<name>A0AAP2CTJ3_9RHOB</name>
<proteinExistence type="predicted"/>
<gene>
    <name evidence="1" type="ORF">IV417_18900</name>
</gene>
<dbReference type="InterPro" id="IPR021466">
    <property type="entry name" value="Put_rhamnosyl_transferase"/>
</dbReference>